<dbReference type="Gene3D" id="1.25.40.10">
    <property type="entry name" value="Tetratricopeptide repeat domain"/>
    <property type="match status" value="2"/>
</dbReference>
<protein>
    <submittedName>
        <fullName evidence="2">CHAT domain-containing protein</fullName>
    </submittedName>
</protein>
<gene>
    <name evidence="2" type="ORF">V2H45_23205</name>
</gene>
<evidence type="ECO:0000313" key="2">
    <source>
        <dbReference type="EMBL" id="MEE3719654.1"/>
    </source>
</evidence>
<dbReference type="AlphaFoldDB" id="A0AAW9Q6T8"/>
<keyword evidence="3" id="KW-1185">Reference proteome</keyword>
<reference evidence="2" key="1">
    <citation type="submission" date="2024-01" db="EMBL/GenBank/DDBJ databases">
        <title>Bank of Algae and Cyanobacteria of the Azores (BACA) strain genomes.</title>
        <authorList>
            <person name="Luz R."/>
            <person name="Cordeiro R."/>
            <person name="Fonseca A."/>
            <person name="Goncalves V."/>
        </authorList>
    </citation>
    <scope>NUCLEOTIDE SEQUENCE</scope>
    <source>
        <strain evidence="2">BACA0141</strain>
    </source>
</reference>
<dbReference type="PANTHER" id="PTHR10098">
    <property type="entry name" value="RAPSYN-RELATED"/>
    <property type="match status" value="1"/>
</dbReference>
<dbReference type="SUPFAM" id="SSF48452">
    <property type="entry name" value="TPR-like"/>
    <property type="match status" value="3"/>
</dbReference>
<dbReference type="Pfam" id="PF12770">
    <property type="entry name" value="CHAT"/>
    <property type="match status" value="1"/>
</dbReference>
<dbReference type="Proteomes" id="UP001333818">
    <property type="component" value="Unassembled WGS sequence"/>
</dbReference>
<proteinExistence type="predicted"/>
<feature type="domain" description="CHAT" evidence="1">
    <location>
        <begin position="616"/>
        <end position="886"/>
    </location>
</feature>
<sequence>MKIRLTNYLREAMIFWNSILKLKPKTSRFLRHVSVGTCTTLLALLLGWNSQPSVANNPAHRSQSVSVDSVLTQSTTNPSTLVQTGKQHFQVGQYANAIAVWQQASDIYAKQGDRLNQAVVLDNLALAYQQLGQWKEADRAIGKGLEILKSEPQQTKLLAQALNIQGNIQLSQGKAQAALATWQQATAAYEQAGDKDGAIRSTINQSQALRSLGLYPRAKDTLKQVQADLKQQPDSLLKASSLLNLGDILRLVGELKESEATLQNSLTLAQKLNDVPTITDVLLSLGNTASSQQQTAKAIDYYQQAASHATSPTQKIQAQLNQLRLLVEAKQTEPARILFSEIQTQLPNLSPSHASVYARVNFAQSLIKLNSEKNSKTGDLETAAQLLATAAQQAKEMGDPRAESYAIGYLGELYEQTQQLSEAQGLTEKALILAQTNNASDIAYRWQWQLGRLLKSKGENKQAIAAYSEAVNTLASIRGDLVSSNADIQFSFRDSVEPVYRQLVELLLTPEAGKSVSQDDLKAARKVIESLQLAELDNFFKEACLTGRSTQIDEVDRQAAVIYPILLPDSLEVVISLPDRSLHHKTTKISQVKLEALLSQLRSSLRRTSLESEIQAASKQVYDMLIGKEIEKILTDNKIKTLAFVLDGSLRNLPMAVLYDGQQYAIEKYNLALTPGLQLLDPRPLKRQQLEVFVGGLSKETQNFNALPNVEREMQQISSVVPTQSLLNEAFISEAIQKQISKIPFRVVHLATHGEFSSDVEKTFVLTWNNRLSVRQLGELLQNREQDNRVPIELLVLSACKTAKGDNRAALGLAGIAVRSGARSTIASLWSVEDSATATFMEVFYEELAKPGTTKADALRHAQINLLKKPAFTHPFYWSPFVLVGNWL</sequence>
<organism evidence="2 3">
    <name type="scientific">Tumidithrix elongata BACA0141</name>
    <dbReference type="NCBI Taxonomy" id="2716417"/>
    <lineage>
        <taxon>Bacteria</taxon>
        <taxon>Bacillati</taxon>
        <taxon>Cyanobacteriota</taxon>
        <taxon>Cyanophyceae</taxon>
        <taxon>Pseudanabaenales</taxon>
        <taxon>Pseudanabaenaceae</taxon>
        <taxon>Tumidithrix</taxon>
        <taxon>Tumidithrix elongata</taxon>
    </lineage>
</organism>
<name>A0AAW9Q6T8_9CYAN</name>
<dbReference type="EMBL" id="JAZBJZ010000154">
    <property type="protein sequence ID" value="MEE3719654.1"/>
    <property type="molecule type" value="Genomic_DNA"/>
</dbReference>
<dbReference type="InterPro" id="IPR024983">
    <property type="entry name" value="CHAT_dom"/>
</dbReference>
<evidence type="ECO:0000313" key="3">
    <source>
        <dbReference type="Proteomes" id="UP001333818"/>
    </source>
</evidence>
<comment type="caution">
    <text evidence="2">The sequence shown here is derived from an EMBL/GenBank/DDBJ whole genome shotgun (WGS) entry which is preliminary data.</text>
</comment>
<dbReference type="InterPro" id="IPR019734">
    <property type="entry name" value="TPR_rpt"/>
</dbReference>
<accession>A0AAW9Q6T8</accession>
<dbReference type="InterPro" id="IPR011990">
    <property type="entry name" value="TPR-like_helical_dom_sf"/>
</dbReference>
<dbReference type="SMART" id="SM00028">
    <property type="entry name" value="TPR"/>
    <property type="match status" value="7"/>
</dbReference>
<evidence type="ECO:0000259" key="1">
    <source>
        <dbReference type="Pfam" id="PF12770"/>
    </source>
</evidence>
<dbReference type="Pfam" id="PF13424">
    <property type="entry name" value="TPR_12"/>
    <property type="match status" value="2"/>
</dbReference>